<dbReference type="InterPro" id="IPR036909">
    <property type="entry name" value="Cyt_c-like_dom_sf"/>
</dbReference>
<dbReference type="Proteomes" id="UP001596379">
    <property type="component" value="Unassembled WGS sequence"/>
</dbReference>
<reference evidence="7" key="1">
    <citation type="journal article" date="2019" name="Int. J. Syst. Evol. Microbiol.">
        <title>The Global Catalogue of Microorganisms (GCM) 10K type strain sequencing project: providing services to taxonomists for standard genome sequencing and annotation.</title>
        <authorList>
            <consortium name="The Broad Institute Genomics Platform"/>
            <consortium name="The Broad Institute Genome Sequencing Center for Infectious Disease"/>
            <person name="Wu L."/>
            <person name="Ma J."/>
        </authorList>
    </citation>
    <scope>NUCLEOTIDE SEQUENCE [LARGE SCALE GENOMIC DNA]</scope>
    <source>
        <strain evidence="7">CCUG 36956</strain>
    </source>
</reference>
<feature type="domain" description="Cytochrome c" evidence="5">
    <location>
        <begin position="45"/>
        <end position="148"/>
    </location>
</feature>
<feature type="domain" description="Cytochrome c" evidence="5">
    <location>
        <begin position="190"/>
        <end position="300"/>
    </location>
</feature>
<keyword evidence="2 4" id="KW-0479">Metal-binding</keyword>
<dbReference type="PANTHER" id="PTHR35008:SF4">
    <property type="entry name" value="BLL4482 PROTEIN"/>
    <property type="match status" value="1"/>
</dbReference>
<dbReference type="Gene3D" id="1.10.760.10">
    <property type="entry name" value="Cytochrome c-like domain"/>
    <property type="match status" value="3"/>
</dbReference>
<keyword evidence="1 4" id="KW-0349">Heme</keyword>
<comment type="caution">
    <text evidence="6">The sequence shown here is derived from an EMBL/GenBank/DDBJ whole genome shotgun (WGS) entry which is preliminary data.</text>
</comment>
<protein>
    <submittedName>
        <fullName evidence="6">C-type cytochrome</fullName>
    </submittedName>
</protein>
<dbReference type="InterPro" id="IPR014353">
    <property type="entry name" value="Membr-bd_ADH_cyt_c"/>
</dbReference>
<dbReference type="EMBL" id="JBHTCC010000001">
    <property type="protein sequence ID" value="MFC7298638.1"/>
    <property type="molecule type" value="Genomic_DNA"/>
</dbReference>
<dbReference type="Pfam" id="PF00034">
    <property type="entry name" value="Cytochrom_C"/>
    <property type="match status" value="3"/>
</dbReference>
<organism evidence="6 7">
    <name type="scientific">Herminiimonas aquatilis</name>
    <dbReference type="NCBI Taxonomy" id="345342"/>
    <lineage>
        <taxon>Bacteria</taxon>
        <taxon>Pseudomonadati</taxon>
        <taxon>Pseudomonadota</taxon>
        <taxon>Betaproteobacteria</taxon>
        <taxon>Burkholderiales</taxon>
        <taxon>Oxalobacteraceae</taxon>
        <taxon>Herminiimonas</taxon>
    </lineage>
</organism>
<evidence type="ECO:0000256" key="2">
    <source>
        <dbReference type="ARBA" id="ARBA00022723"/>
    </source>
</evidence>
<name>A0ABW2J6A7_9BURK</name>
<keyword evidence="3 4" id="KW-0408">Iron</keyword>
<keyword evidence="7" id="KW-1185">Reference proteome</keyword>
<dbReference type="PROSITE" id="PS51007">
    <property type="entry name" value="CYTC"/>
    <property type="match status" value="3"/>
</dbReference>
<dbReference type="InterPro" id="IPR009056">
    <property type="entry name" value="Cyt_c-like_dom"/>
</dbReference>
<evidence type="ECO:0000256" key="1">
    <source>
        <dbReference type="ARBA" id="ARBA00022617"/>
    </source>
</evidence>
<evidence type="ECO:0000256" key="3">
    <source>
        <dbReference type="ARBA" id="ARBA00023004"/>
    </source>
</evidence>
<evidence type="ECO:0000313" key="6">
    <source>
        <dbReference type="EMBL" id="MFC7298638.1"/>
    </source>
</evidence>
<sequence length="429" mass="46340">MKRKILWSILAMLVAIIASAVLWLALANRNPDLNQPSVPPANPAEQIKQGEYLARVGNCMSCHTARGGEQYAGGRAVPTPFGNIYTSNLTSDAETGIGKWNNGDFWQAMHNGKSKDGSLLYPAFPYTNYTKVTRADSDAIFAYLQTLPAVAQKNIDPDLRFPYDNRALLYVWRALYFRPGQYVNEDKQSVEWNRGAYLAQGLGHCSACHSPRDSFGGTNLKAELGGGMIPILNWYAPPLNGDKENGLGNWEAAHLAAFLKTGVAPNRSVSGPMAEVVAGSLQHMSDADISALTGYLKSLPQQIKSPAAAAENMRPEDKKAMITAGAKLYENQCATCHQASGKGVPSVYPALAGSTAINTPITTNAIRMVLHGGYAPSTVGNPRPYGMPPFGQSMSDEEVAAVLTYVRNSWGNQGNAISSNEVNQYRSRH</sequence>
<dbReference type="PIRSF" id="PIRSF000018">
    <property type="entry name" value="Mb_ADH_cyt_c"/>
    <property type="match status" value="1"/>
</dbReference>
<feature type="domain" description="Cytochrome c" evidence="5">
    <location>
        <begin position="320"/>
        <end position="410"/>
    </location>
</feature>
<dbReference type="InterPro" id="IPR051459">
    <property type="entry name" value="Cytochrome_c-type_DH"/>
</dbReference>
<gene>
    <name evidence="6" type="ORF">ACFQO0_09335</name>
</gene>
<accession>A0ABW2J6A7</accession>
<proteinExistence type="predicted"/>
<dbReference type="RefSeq" id="WP_382234098.1">
    <property type="nucleotide sequence ID" value="NZ_JBHTCC010000001.1"/>
</dbReference>
<dbReference type="SUPFAM" id="SSF46626">
    <property type="entry name" value="Cytochrome c"/>
    <property type="match status" value="3"/>
</dbReference>
<evidence type="ECO:0000259" key="5">
    <source>
        <dbReference type="PROSITE" id="PS51007"/>
    </source>
</evidence>
<dbReference type="PANTHER" id="PTHR35008">
    <property type="entry name" value="BLL4482 PROTEIN-RELATED"/>
    <property type="match status" value="1"/>
</dbReference>
<evidence type="ECO:0000313" key="7">
    <source>
        <dbReference type="Proteomes" id="UP001596379"/>
    </source>
</evidence>
<evidence type="ECO:0000256" key="4">
    <source>
        <dbReference type="PROSITE-ProRule" id="PRU00433"/>
    </source>
</evidence>